<feature type="transmembrane region" description="Helical" evidence="1">
    <location>
        <begin position="6"/>
        <end position="26"/>
    </location>
</feature>
<name>A0A382KR73_9ZZZZ</name>
<proteinExistence type="predicted"/>
<protein>
    <submittedName>
        <fullName evidence="2">Uncharacterized protein</fullName>
    </submittedName>
</protein>
<organism evidence="2">
    <name type="scientific">marine metagenome</name>
    <dbReference type="NCBI Taxonomy" id="408172"/>
    <lineage>
        <taxon>unclassified sequences</taxon>
        <taxon>metagenomes</taxon>
        <taxon>ecological metagenomes</taxon>
    </lineage>
</organism>
<accession>A0A382KR73</accession>
<reference evidence="2" key="1">
    <citation type="submission" date="2018-05" db="EMBL/GenBank/DDBJ databases">
        <authorList>
            <person name="Lanie J.A."/>
            <person name="Ng W.-L."/>
            <person name="Kazmierczak K.M."/>
            <person name="Andrzejewski T.M."/>
            <person name="Davidsen T.M."/>
            <person name="Wayne K.J."/>
            <person name="Tettelin H."/>
            <person name="Glass J.I."/>
            <person name="Rusch D."/>
            <person name="Podicherti R."/>
            <person name="Tsui H.-C.T."/>
            <person name="Winkler M.E."/>
        </authorList>
    </citation>
    <scope>NUCLEOTIDE SEQUENCE</scope>
</reference>
<gene>
    <name evidence="2" type="ORF">METZ01_LOCUS279633</name>
</gene>
<keyword evidence="1" id="KW-1133">Transmembrane helix</keyword>
<evidence type="ECO:0000256" key="1">
    <source>
        <dbReference type="SAM" id="Phobius"/>
    </source>
</evidence>
<evidence type="ECO:0000313" key="2">
    <source>
        <dbReference type="EMBL" id="SVC26779.1"/>
    </source>
</evidence>
<keyword evidence="1" id="KW-0812">Transmembrane</keyword>
<dbReference type="AlphaFoldDB" id="A0A382KR73"/>
<sequence length="35" mass="3797">MAEPSFWPYGLGIAVVIALGIIIPLLRKKRQSGSN</sequence>
<dbReference type="EMBL" id="UINC01082216">
    <property type="protein sequence ID" value="SVC26779.1"/>
    <property type="molecule type" value="Genomic_DNA"/>
</dbReference>
<keyword evidence="1" id="KW-0472">Membrane</keyword>